<organism evidence="2 3">
    <name type="scientific">Natronobacterium lacisalsi AJ5</name>
    <dbReference type="NCBI Taxonomy" id="358396"/>
    <lineage>
        <taxon>Archaea</taxon>
        <taxon>Methanobacteriati</taxon>
        <taxon>Methanobacteriota</taxon>
        <taxon>Stenosarchaea group</taxon>
        <taxon>Halobacteria</taxon>
        <taxon>Halobacteriales</taxon>
        <taxon>Natrialbaceae</taxon>
        <taxon>Natronobacterium</taxon>
    </lineage>
</organism>
<dbReference type="GeneID" id="30923703"/>
<name>A0A1P8LX66_NATLA</name>
<feature type="region of interest" description="Disordered" evidence="1">
    <location>
        <begin position="1"/>
        <end position="26"/>
    </location>
</feature>
<geneLocation type="plasmid" evidence="3">
    <name>phlaj5ii</name>
</geneLocation>
<dbReference type="EMBL" id="CP019287">
    <property type="protein sequence ID" value="APX00333.1"/>
    <property type="molecule type" value="Genomic_DNA"/>
</dbReference>
<keyword evidence="2" id="KW-0614">Plasmid</keyword>
<accession>A0A1P8LX66</accession>
<dbReference type="KEGG" id="hlc:CHINAEXTREME21225"/>
<proteinExistence type="predicted"/>
<evidence type="ECO:0000313" key="3">
    <source>
        <dbReference type="Proteomes" id="UP000186547"/>
    </source>
</evidence>
<sequence>MTAKSDSPAKGHESIDTEDLVHGTPLEGESDEFVALVLEGQKQEAITAADTLTRALLNDDKPLTDDDVARLAEIGNAFRAIYSELVHRVPEEHRVRYKDS</sequence>
<feature type="compositionally biased region" description="Basic and acidic residues" evidence="1">
    <location>
        <begin position="7"/>
        <end position="21"/>
    </location>
</feature>
<dbReference type="Proteomes" id="UP000186547">
    <property type="component" value="Plasmid pHLAJ5II"/>
</dbReference>
<dbReference type="RefSeq" id="WP_004592272.1">
    <property type="nucleotide sequence ID" value="NZ_CP019287.1"/>
</dbReference>
<dbReference type="AlphaFoldDB" id="A0A1P8LX66"/>
<reference evidence="2 3" key="1">
    <citation type="journal article" date="2011" name="J. Bacteriol.">
        <title>Genome sequence of Halobiforma lacisalsi AJ5, an extremely halophilic archaeon which harbors a bop gene.</title>
        <authorList>
            <person name="Jiang X."/>
            <person name="Wang S."/>
            <person name="Cheng H."/>
            <person name="Huo Y."/>
            <person name="Zhang X."/>
            <person name="Zhu X."/>
            <person name="Han X."/>
            <person name="Ni P."/>
            <person name="Wu M."/>
        </authorList>
    </citation>
    <scope>NUCLEOTIDE SEQUENCE [LARGE SCALE GENOMIC DNA]</scope>
    <source>
        <strain evidence="2 3">AJ5</strain>
        <plasmid evidence="3">phlaj5ii</plasmid>
    </source>
</reference>
<evidence type="ECO:0000256" key="1">
    <source>
        <dbReference type="SAM" id="MobiDB-lite"/>
    </source>
</evidence>
<gene>
    <name evidence="2" type="ORF">CHINAEXTREME_21225</name>
</gene>
<protein>
    <submittedName>
        <fullName evidence="2">Uncharacterized protein</fullName>
    </submittedName>
</protein>
<evidence type="ECO:0000313" key="2">
    <source>
        <dbReference type="EMBL" id="APX00333.1"/>
    </source>
</evidence>